<name>A0A0G4IV81_PLABS</name>
<dbReference type="STRING" id="37360.A0A0G4IV81"/>
<dbReference type="GO" id="GO:0031491">
    <property type="term" value="F:nucleosome binding"/>
    <property type="evidence" value="ECO:0007669"/>
    <property type="project" value="TreeGrafter"/>
</dbReference>
<keyword evidence="6 9" id="KW-0804">Transcription</keyword>
<evidence type="ECO:0000256" key="11">
    <source>
        <dbReference type="SAM" id="MobiDB-lite"/>
    </source>
</evidence>
<dbReference type="SUPFAM" id="SSF50729">
    <property type="entry name" value="PH domain-like"/>
    <property type="match status" value="1"/>
</dbReference>
<gene>
    <name evidence="13" type="ORF">PBRA_001139</name>
</gene>
<evidence type="ECO:0000256" key="7">
    <source>
        <dbReference type="ARBA" id="ARBA00023204"/>
    </source>
</evidence>
<keyword evidence="14" id="KW-1185">Reference proteome</keyword>
<evidence type="ECO:0000256" key="3">
    <source>
        <dbReference type="ARBA" id="ARBA00022705"/>
    </source>
</evidence>
<dbReference type="InterPro" id="IPR048993">
    <property type="entry name" value="SSRP1-like_PH1"/>
</dbReference>
<evidence type="ECO:0000256" key="5">
    <source>
        <dbReference type="ARBA" id="ARBA00023015"/>
    </source>
</evidence>
<dbReference type="GO" id="GO:0006281">
    <property type="term" value="P:DNA repair"/>
    <property type="evidence" value="ECO:0007669"/>
    <property type="project" value="UniProtKB-KW"/>
</dbReference>
<dbReference type="GO" id="GO:0042393">
    <property type="term" value="F:histone binding"/>
    <property type="evidence" value="ECO:0007669"/>
    <property type="project" value="TreeGrafter"/>
</dbReference>
<dbReference type="SMART" id="SM01287">
    <property type="entry name" value="Rtt106"/>
    <property type="match status" value="1"/>
</dbReference>
<dbReference type="GO" id="GO:0035101">
    <property type="term" value="C:FACT complex"/>
    <property type="evidence" value="ECO:0007669"/>
    <property type="project" value="TreeGrafter"/>
</dbReference>
<feature type="coiled-coil region" evidence="10">
    <location>
        <begin position="127"/>
        <end position="161"/>
    </location>
</feature>
<keyword evidence="7 9" id="KW-0234">DNA repair</keyword>
<dbReference type="PANTHER" id="PTHR45849:SF1">
    <property type="entry name" value="FACT COMPLEX SUBUNIT SSRP1"/>
    <property type="match status" value="1"/>
</dbReference>
<dbReference type="InterPro" id="IPR050454">
    <property type="entry name" value="RTT106/SSRP1_HistChap/FACT"/>
</dbReference>
<evidence type="ECO:0000256" key="10">
    <source>
        <dbReference type="SAM" id="Coils"/>
    </source>
</evidence>
<comment type="similarity">
    <text evidence="1 9">Belongs to the SSRP1 family.</text>
</comment>
<feature type="domain" description="Histone chaperone RTT106/FACT complex subunit SPT16-like middle" evidence="12">
    <location>
        <begin position="335"/>
        <end position="421"/>
    </location>
</feature>
<dbReference type="InterPro" id="IPR011993">
    <property type="entry name" value="PH-like_dom_sf"/>
</dbReference>
<proteinExistence type="inferred from homology"/>
<dbReference type="AlphaFoldDB" id="A0A0G4IV81"/>
<dbReference type="EMBL" id="CDSF01000090">
    <property type="protein sequence ID" value="CEO99233.1"/>
    <property type="molecule type" value="Genomic_DNA"/>
</dbReference>
<evidence type="ECO:0000256" key="9">
    <source>
        <dbReference type="RuleBase" id="RU364013"/>
    </source>
</evidence>
<feature type="non-terminal residue" evidence="13">
    <location>
        <position position="1"/>
    </location>
</feature>
<comment type="subcellular location">
    <subcellularLocation>
        <location evidence="9">Nucleus</location>
    </subcellularLocation>
    <subcellularLocation>
        <location evidence="9">Chromosome</location>
    </subcellularLocation>
</comment>
<keyword evidence="3 9" id="KW-0235">DNA replication</keyword>
<dbReference type="Pfam" id="PF21103">
    <property type="entry name" value="PH1_SSRP1-like"/>
    <property type="match status" value="1"/>
</dbReference>
<dbReference type="Gene3D" id="2.30.29.150">
    <property type="match status" value="1"/>
</dbReference>
<evidence type="ECO:0000313" key="14">
    <source>
        <dbReference type="Proteomes" id="UP000039324"/>
    </source>
</evidence>
<keyword evidence="4 9" id="KW-0227">DNA damage</keyword>
<keyword evidence="10" id="KW-0175">Coiled coil</keyword>
<dbReference type="PANTHER" id="PTHR45849">
    <property type="entry name" value="FACT COMPLEX SUBUNIT SSRP1"/>
    <property type="match status" value="1"/>
</dbReference>
<evidence type="ECO:0000256" key="2">
    <source>
        <dbReference type="ARBA" id="ARBA00022454"/>
    </source>
</evidence>
<feature type="compositionally biased region" description="Acidic residues" evidence="11">
    <location>
        <begin position="448"/>
        <end position="458"/>
    </location>
</feature>
<evidence type="ECO:0000313" key="13">
    <source>
        <dbReference type="EMBL" id="CEO99233.1"/>
    </source>
</evidence>
<reference evidence="13 14" key="1">
    <citation type="submission" date="2015-02" db="EMBL/GenBank/DDBJ databases">
        <authorList>
            <person name="Chooi Y.-H."/>
        </authorList>
    </citation>
    <scope>NUCLEOTIDE SEQUENCE [LARGE SCALE GENOMIC DNA]</scope>
    <source>
        <strain evidence="13">E3</strain>
    </source>
</reference>
<keyword evidence="2 9" id="KW-0158">Chromosome</keyword>
<feature type="region of interest" description="Disordered" evidence="11">
    <location>
        <begin position="423"/>
        <end position="538"/>
    </location>
</feature>
<evidence type="ECO:0000259" key="12">
    <source>
        <dbReference type="SMART" id="SM01287"/>
    </source>
</evidence>
<dbReference type="PRINTS" id="PR00887">
    <property type="entry name" value="SSRCOGNITION"/>
</dbReference>
<dbReference type="InterPro" id="IPR013719">
    <property type="entry name" value="RTT106/SPT16-like_middle_dom"/>
</dbReference>
<dbReference type="GO" id="GO:0006260">
    <property type="term" value="P:DNA replication"/>
    <property type="evidence" value="ECO:0007669"/>
    <property type="project" value="UniProtKB-KW"/>
</dbReference>
<sequence>LGGAGVAHPAAAVVRLPSQRAALAGHSCNLPAAAGIMALKQTMLSGATRPAASPVAPTDDVDVDDDRPAKKAKVVREQIAIAFDEMETVVSENFSQCAWAKPALEKLADAKHRPTGSALSKIVKSALLAANTALTRKEKQCTKLQEKVQALESRLSKKAAAADAPSKLATAKRAAEIASHSIKDEKPIVVIEDVSFVKPWGKFTVTVFPSAIQLSNKKGETYSVLVGNIDSVIHVAIPTTKDEVVTLPLSHALTVGKTQHDTLVMKFKPGDELGESVLKSIKDPFKEYTVQDLKEMLTDSPASVATASLVSAVTARDTIERCNENLFKSSGGGDRTCITCHCKAQHGVLIPLPGGFLFGLKPLLWLPKSQIQRVEFIRASRYFELIVVMKGTGTSHSFEMIDIEEEPGLARYCALQRFGEEERGGKAEAAAGSDDETDDEGPVRARDEDDYDEEDDSDYCVHSDSSVPEDYDSDIEEDEETDDDEEEDDDVEVDEDESDASGEDADDEDKGSSSARASSGRGHELSGFAVVADESDTE</sequence>
<dbReference type="Gene3D" id="2.30.29.30">
    <property type="entry name" value="Pleckstrin-homology domain (PH domain)/Phosphotyrosine-binding domain (PTB)"/>
    <property type="match status" value="1"/>
</dbReference>
<evidence type="ECO:0000256" key="1">
    <source>
        <dbReference type="ARBA" id="ARBA00010060"/>
    </source>
</evidence>
<evidence type="ECO:0000256" key="8">
    <source>
        <dbReference type="ARBA" id="ARBA00023242"/>
    </source>
</evidence>
<dbReference type="GO" id="GO:0003677">
    <property type="term" value="F:DNA binding"/>
    <property type="evidence" value="ECO:0007669"/>
    <property type="project" value="InterPro"/>
</dbReference>
<dbReference type="InterPro" id="IPR000969">
    <property type="entry name" value="SSRP1/POB3"/>
</dbReference>
<evidence type="ECO:0000256" key="4">
    <source>
        <dbReference type="ARBA" id="ARBA00022763"/>
    </source>
</evidence>
<accession>A0A0G4IV81</accession>
<organism evidence="13 14">
    <name type="scientific">Plasmodiophora brassicae</name>
    <name type="common">Clubroot disease agent</name>
    <dbReference type="NCBI Taxonomy" id="37360"/>
    <lineage>
        <taxon>Eukaryota</taxon>
        <taxon>Sar</taxon>
        <taxon>Rhizaria</taxon>
        <taxon>Endomyxa</taxon>
        <taxon>Phytomyxea</taxon>
        <taxon>Plasmodiophorida</taxon>
        <taxon>Plasmodiophoridae</taxon>
        <taxon>Plasmodiophora</taxon>
    </lineage>
</organism>
<comment type="function">
    <text evidence="9">Component of the FACT complex, a general chromatin factor that acts to reorganize nucleosomes. The FACT complex is involved in multiple processes that require DNA as a template such as mRNA elongation, DNA replication and DNA repair. During transcription elongation the FACT complex acts as a histone chaperone that both destabilizes and restores nucleosomal structure. It facilitates the passage of RNA polymerase II and transcription by promoting the dissociation of one histone H2A-H2B dimer from the nucleosome, then subsequently promotes the reestablishment of the nucleosome following the passage of RNA polymerase II.</text>
</comment>
<keyword evidence="8 9" id="KW-0539">Nucleus</keyword>
<protein>
    <recommendedName>
        <fullName evidence="9">FACT complex subunit SSRP1</fullName>
    </recommendedName>
</protein>
<dbReference type="Pfam" id="PF08512">
    <property type="entry name" value="Rttp106-like_middle"/>
    <property type="match status" value="1"/>
</dbReference>
<keyword evidence="5 9" id="KW-0805">Transcription regulation</keyword>
<evidence type="ECO:0000256" key="6">
    <source>
        <dbReference type="ARBA" id="ARBA00023163"/>
    </source>
</evidence>
<dbReference type="Proteomes" id="UP000039324">
    <property type="component" value="Unassembled WGS sequence"/>
</dbReference>
<feature type="compositionally biased region" description="Acidic residues" evidence="11">
    <location>
        <begin position="467"/>
        <end position="509"/>
    </location>
</feature>